<dbReference type="AlphaFoldDB" id="A0A364MS97"/>
<dbReference type="Pfam" id="PF01554">
    <property type="entry name" value="MatE"/>
    <property type="match status" value="1"/>
</dbReference>
<protein>
    <submittedName>
        <fullName evidence="3">Mate efflux family protein</fullName>
    </submittedName>
</protein>
<comment type="similarity">
    <text evidence="1">Belongs to the multi antimicrobial extrusion (MATE) (TC 2.A.66.1) family.</text>
</comment>
<organism evidence="3 4">
    <name type="scientific">Stemphylium lycopersici</name>
    <name type="common">Tomato gray leaf spot disease fungus</name>
    <name type="synonym">Thyrospora lycopersici</name>
    <dbReference type="NCBI Taxonomy" id="183478"/>
    <lineage>
        <taxon>Eukaryota</taxon>
        <taxon>Fungi</taxon>
        <taxon>Dikarya</taxon>
        <taxon>Ascomycota</taxon>
        <taxon>Pezizomycotina</taxon>
        <taxon>Dothideomycetes</taxon>
        <taxon>Pleosporomycetidae</taxon>
        <taxon>Pleosporales</taxon>
        <taxon>Pleosporineae</taxon>
        <taxon>Pleosporaceae</taxon>
        <taxon>Stemphylium</taxon>
    </lineage>
</organism>
<feature type="transmembrane region" description="Helical" evidence="2">
    <location>
        <begin position="41"/>
        <end position="59"/>
    </location>
</feature>
<proteinExistence type="inferred from homology"/>
<keyword evidence="2" id="KW-0472">Membrane</keyword>
<dbReference type="GO" id="GO:0016020">
    <property type="term" value="C:membrane"/>
    <property type="evidence" value="ECO:0007669"/>
    <property type="project" value="InterPro"/>
</dbReference>
<dbReference type="PANTHER" id="PTHR11206">
    <property type="entry name" value="MULTIDRUG RESISTANCE PROTEIN"/>
    <property type="match status" value="1"/>
</dbReference>
<sequence>MSAVITCFAPFQGLATALDTLCSQSYGSGQKELVGIYCQRMMLILLALSVPIAVLWAFAEPTFLSLLPDVDTAILCSRYLKILIFAIPGFGAFEAGKRFLQAQALFKVTTYILLLGAPLHAAFLWLFVWKLELGFIGAPISVAITRNLLPLLLVAYVQIFGGIKFHYLWQSQHLLEWQF</sequence>
<keyword evidence="2" id="KW-0812">Transmembrane</keyword>
<dbReference type="OrthoDB" id="2126698at2759"/>
<dbReference type="EMBL" id="QGDH01000257">
    <property type="protein sequence ID" value="RAR01658.1"/>
    <property type="molecule type" value="Genomic_DNA"/>
</dbReference>
<dbReference type="GO" id="GO:0042910">
    <property type="term" value="F:xenobiotic transmembrane transporter activity"/>
    <property type="evidence" value="ECO:0007669"/>
    <property type="project" value="InterPro"/>
</dbReference>
<name>A0A364MS97_STELY</name>
<dbReference type="GO" id="GO:0015297">
    <property type="term" value="F:antiporter activity"/>
    <property type="evidence" value="ECO:0007669"/>
    <property type="project" value="InterPro"/>
</dbReference>
<evidence type="ECO:0000313" key="3">
    <source>
        <dbReference type="EMBL" id="RAR01658.1"/>
    </source>
</evidence>
<evidence type="ECO:0000256" key="1">
    <source>
        <dbReference type="ARBA" id="ARBA00010199"/>
    </source>
</evidence>
<feature type="transmembrane region" description="Helical" evidence="2">
    <location>
        <begin position="79"/>
        <end position="96"/>
    </location>
</feature>
<accession>A0A364MS97</accession>
<reference evidence="4" key="1">
    <citation type="submission" date="2018-05" db="EMBL/GenBank/DDBJ databases">
        <title>Draft genome sequence of Stemphylium lycopersici strain CIDEFI 213.</title>
        <authorList>
            <person name="Medina R."/>
            <person name="Franco M.E.E."/>
            <person name="Lucentini C.G."/>
            <person name="Saparrat M.C.N."/>
            <person name="Balatti P.A."/>
        </authorList>
    </citation>
    <scope>NUCLEOTIDE SEQUENCE [LARGE SCALE GENOMIC DNA]</scope>
    <source>
        <strain evidence="4">CIDEFI 213</strain>
    </source>
</reference>
<comment type="caution">
    <text evidence="3">The sequence shown here is derived from an EMBL/GenBank/DDBJ whole genome shotgun (WGS) entry which is preliminary data.</text>
</comment>
<dbReference type="InterPro" id="IPR002528">
    <property type="entry name" value="MATE_fam"/>
</dbReference>
<dbReference type="STRING" id="183478.A0A364MS97"/>
<gene>
    <name evidence="3" type="ORF">DDE83_008848</name>
</gene>
<evidence type="ECO:0000313" key="4">
    <source>
        <dbReference type="Proteomes" id="UP000249619"/>
    </source>
</evidence>
<keyword evidence="2" id="KW-1133">Transmembrane helix</keyword>
<feature type="transmembrane region" description="Helical" evidence="2">
    <location>
        <begin position="148"/>
        <end position="169"/>
    </location>
</feature>
<evidence type="ECO:0000256" key="2">
    <source>
        <dbReference type="SAM" id="Phobius"/>
    </source>
</evidence>
<feature type="transmembrane region" description="Helical" evidence="2">
    <location>
        <begin position="108"/>
        <end position="128"/>
    </location>
</feature>
<keyword evidence="4" id="KW-1185">Reference proteome</keyword>
<dbReference type="Proteomes" id="UP000249619">
    <property type="component" value="Unassembled WGS sequence"/>
</dbReference>